<evidence type="ECO:0000313" key="1">
    <source>
        <dbReference type="EMBL" id="RNF78257.1"/>
    </source>
</evidence>
<protein>
    <submittedName>
        <fullName evidence="1">Uncharacterized protein</fullName>
    </submittedName>
</protein>
<dbReference type="AlphaFoldDB" id="A0A3M8SAR2"/>
<comment type="caution">
    <text evidence="1">The sequence shown here is derived from an EMBL/GenBank/DDBJ whole genome shotgun (WGS) entry which is preliminary data.</text>
</comment>
<name>A0A3M8SAR2_PSEPU</name>
<gene>
    <name evidence="1" type="ORF">EFK07_28930</name>
</gene>
<evidence type="ECO:0000313" key="2">
    <source>
        <dbReference type="Proteomes" id="UP000278162"/>
    </source>
</evidence>
<proteinExistence type="predicted"/>
<dbReference type="Proteomes" id="UP000278162">
    <property type="component" value="Unassembled WGS sequence"/>
</dbReference>
<dbReference type="EMBL" id="RJAI01000098">
    <property type="protein sequence ID" value="RNF78257.1"/>
    <property type="molecule type" value="Genomic_DNA"/>
</dbReference>
<accession>A0A3M8SAR2</accession>
<sequence length="78" mass="8167">MLPVLASSRVNPLPQEYHNAEYCVIPVGAGLPAKGPVQATQAPDLDHNLKCPTIPFRSVPSCASSILDRALSCIANAA</sequence>
<organism evidence="1 2">
    <name type="scientific">Pseudomonas putida</name>
    <name type="common">Arthrobacter siderocapsulatus</name>
    <dbReference type="NCBI Taxonomy" id="303"/>
    <lineage>
        <taxon>Bacteria</taxon>
        <taxon>Pseudomonadati</taxon>
        <taxon>Pseudomonadota</taxon>
        <taxon>Gammaproteobacteria</taxon>
        <taxon>Pseudomonadales</taxon>
        <taxon>Pseudomonadaceae</taxon>
        <taxon>Pseudomonas</taxon>
    </lineage>
</organism>
<reference evidence="1 2" key="1">
    <citation type="submission" date="2018-10" db="EMBL/GenBank/DDBJ databases">
        <title>An outbreak of IMP-63 producing strain in France.</title>
        <authorList>
            <person name="Bour M."/>
            <person name="Liapis E."/>
            <person name="Plesiat P."/>
        </authorList>
    </citation>
    <scope>NUCLEOTIDE SEQUENCE [LARGE SCALE GENOMIC DNA]</scope>
    <source>
        <strain evidence="1 2">12917</strain>
    </source>
</reference>